<name>A0AAU6WSD5_9FLAO</name>
<dbReference type="EMBL" id="CP154834">
    <property type="protein sequence ID" value="XAO75615.1"/>
    <property type="molecule type" value="Genomic_DNA"/>
</dbReference>
<feature type="coiled-coil region" evidence="4">
    <location>
        <begin position="162"/>
        <end position="189"/>
    </location>
</feature>
<evidence type="ECO:0000256" key="4">
    <source>
        <dbReference type="SAM" id="Coils"/>
    </source>
</evidence>
<dbReference type="CDD" id="cd17515">
    <property type="entry name" value="RMtype1_S_MjaORF132P_Sau1132ORF3780P-TRD1-CR1_like"/>
    <property type="match status" value="1"/>
</dbReference>
<dbReference type="PANTHER" id="PTHR43140:SF1">
    <property type="entry name" value="TYPE I RESTRICTION ENZYME ECOKI SPECIFICITY SUBUNIT"/>
    <property type="match status" value="1"/>
</dbReference>
<evidence type="ECO:0000259" key="5">
    <source>
        <dbReference type="Pfam" id="PF01420"/>
    </source>
</evidence>
<keyword evidence="3" id="KW-0238">DNA-binding</keyword>
<evidence type="ECO:0000313" key="6">
    <source>
        <dbReference type="EMBL" id="XAO75615.1"/>
    </source>
</evidence>
<keyword evidence="6" id="KW-0255">Endonuclease</keyword>
<dbReference type="GO" id="GO:0016787">
    <property type="term" value="F:hydrolase activity"/>
    <property type="evidence" value="ECO:0007669"/>
    <property type="project" value="UniProtKB-KW"/>
</dbReference>
<keyword evidence="4" id="KW-0175">Coiled coil</keyword>
<proteinExistence type="inferred from homology"/>
<evidence type="ECO:0000313" key="7">
    <source>
        <dbReference type="Proteomes" id="UP001463665"/>
    </source>
</evidence>
<dbReference type="PANTHER" id="PTHR43140">
    <property type="entry name" value="TYPE-1 RESTRICTION ENZYME ECOKI SPECIFICITY PROTEIN"/>
    <property type="match status" value="1"/>
</dbReference>
<evidence type="ECO:0000256" key="2">
    <source>
        <dbReference type="ARBA" id="ARBA00022747"/>
    </source>
</evidence>
<dbReference type="Gene3D" id="3.90.220.20">
    <property type="entry name" value="DNA methylase specificity domains"/>
    <property type="match status" value="2"/>
</dbReference>
<feature type="domain" description="Type I restriction modification DNA specificity" evidence="5">
    <location>
        <begin position="205"/>
        <end position="378"/>
    </location>
</feature>
<dbReference type="GO" id="GO:0004519">
    <property type="term" value="F:endonuclease activity"/>
    <property type="evidence" value="ECO:0007669"/>
    <property type="project" value="UniProtKB-KW"/>
</dbReference>
<organism evidence="6 7">
    <name type="scientific">Chryseobacterium endophyticum</name>
    <dbReference type="NCBI Taxonomy" id="1854762"/>
    <lineage>
        <taxon>Bacteria</taxon>
        <taxon>Pseudomonadati</taxon>
        <taxon>Bacteroidota</taxon>
        <taxon>Flavobacteriia</taxon>
        <taxon>Flavobacteriales</taxon>
        <taxon>Weeksellaceae</taxon>
        <taxon>Chryseobacterium group</taxon>
        <taxon>Chryseobacterium</taxon>
    </lineage>
</organism>
<protein>
    <submittedName>
        <fullName evidence="6">Restriction endonuclease subunit S</fullName>
        <ecNumber evidence="6">3.1.21.-</ecNumber>
    </submittedName>
</protein>
<gene>
    <name evidence="6" type="ORF">AAFP95_06905</name>
</gene>
<dbReference type="InterPro" id="IPR044946">
    <property type="entry name" value="Restrct_endonuc_typeI_TRD_sf"/>
</dbReference>
<sequence>MNNVLYKIPDSWKWITLDEVSFTSSGGTPDRKISNYFRGDIPWVKSGELNYNVITETEEYISQEAVDYSSAKVFPKGSLLIALYGNTVGRMAFLGVDAATNQAVASIKSFIINPKYLYYYLISSKEELLSKREGSAQPNISQKVLNSFPFPLAPIEEQMRIVEKIEELFSEIDKSLEQFEKNLKDVENLWIISLNKSICDNNNLINLESLVEIKGGKRLPKNFNYSENKTEYPYIRVSDFSNYSVDESNIKYISKEIYEKLKNYSIDSENVYISIAGTIGLVGSIPNNLSNAILTENAAKFIFDSEKLLKDYLIYLLDSPFIKEQINRSIKATSQPKLALYKILEFKIPKHTISEQRAIVEKLEEIRAYCNNLKDSINESYFSTIKLKDKILQEAFQGKLSNQLNTDTPTTNLLNDIQKEKEQYLLKQQAIIKNRPKLKKKWKKKSYLS</sequence>
<dbReference type="AlphaFoldDB" id="A0AAU6WSD5"/>
<dbReference type="REBASE" id="828433">
    <property type="entry name" value="S.Cen6ORF6925P"/>
</dbReference>
<reference evidence="6 7" key="1">
    <citation type="submission" date="2024-04" db="EMBL/GenBank/DDBJ databases">
        <title>Genome sequencing and assembly of rice foliar adapted Chryseobacterium endophyticum OsEnb-ALM-A6.</title>
        <authorList>
            <person name="Kumar S."/>
            <person name="Javed M."/>
            <person name="Chouhan V."/>
            <person name="Charishma K."/>
            <person name="Patel A."/>
            <person name="Kumar M."/>
            <person name="Sahu K.P."/>
            <person name="Kumar A."/>
        </authorList>
    </citation>
    <scope>NUCLEOTIDE SEQUENCE [LARGE SCALE GENOMIC DNA]</scope>
    <source>
        <strain evidence="6 7">OsEnb-ALM-A6</strain>
    </source>
</reference>
<dbReference type="CDD" id="cd17256">
    <property type="entry name" value="RMtype1_S_EcoJA65PI-TRD1-CR1_like"/>
    <property type="match status" value="1"/>
</dbReference>
<comment type="similarity">
    <text evidence="1">Belongs to the type-I restriction system S methylase family.</text>
</comment>
<keyword evidence="2" id="KW-0680">Restriction system</keyword>
<evidence type="ECO:0000256" key="3">
    <source>
        <dbReference type="ARBA" id="ARBA00023125"/>
    </source>
</evidence>
<keyword evidence="7" id="KW-1185">Reference proteome</keyword>
<keyword evidence="6" id="KW-0378">Hydrolase</keyword>
<dbReference type="GO" id="GO:0003677">
    <property type="term" value="F:DNA binding"/>
    <property type="evidence" value="ECO:0007669"/>
    <property type="project" value="UniProtKB-KW"/>
</dbReference>
<dbReference type="RefSeq" id="WP_345767246.1">
    <property type="nucleotide sequence ID" value="NZ_CP154834.1"/>
</dbReference>
<dbReference type="SUPFAM" id="SSF116734">
    <property type="entry name" value="DNA methylase specificity domain"/>
    <property type="match status" value="2"/>
</dbReference>
<dbReference type="Proteomes" id="UP001463665">
    <property type="component" value="Chromosome"/>
</dbReference>
<dbReference type="EC" id="3.1.21.-" evidence="6"/>
<dbReference type="Pfam" id="PF01420">
    <property type="entry name" value="Methylase_S"/>
    <property type="match status" value="2"/>
</dbReference>
<accession>A0AAU6WSD5</accession>
<dbReference type="GO" id="GO:0009307">
    <property type="term" value="P:DNA restriction-modification system"/>
    <property type="evidence" value="ECO:0007669"/>
    <property type="project" value="UniProtKB-KW"/>
</dbReference>
<keyword evidence="6" id="KW-0540">Nuclease</keyword>
<evidence type="ECO:0000256" key="1">
    <source>
        <dbReference type="ARBA" id="ARBA00010923"/>
    </source>
</evidence>
<feature type="domain" description="Type I restriction modification DNA specificity" evidence="5">
    <location>
        <begin position="9"/>
        <end position="174"/>
    </location>
</feature>
<dbReference type="InterPro" id="IPR000055">
    <property type="entry name" value="Restrct_endonuc_typeI_TRD"/>
</dbReference>
<dbReference type="InterPro" id="IPR051212">
    <property type="entry name" value="Type-I_RE_S_subunit"/>
</dbReference>